<dbReference type="EMBL" id="JANCYW010000003">
    <property type="protein sequence ID" value="KAK4535083.1"/>
    <property type="molecule type" value="Genomic_DNA"/>
</dbReference>
<protein>
    <submittedName>
        <fullName evidence="2">Uncharacterized protein</fullName>
    </submittedName>
</protein>
<dbReference type="Proteomes" id="UP001301350">
    <property type="component" value="Unassembled WGS sequence"/>
</dbReference>
<reference evidence="2 3" key="1">
    <citation type="submission" date="2022-07" db="EMBL/GenBank/DDBJ databases">
        <title>Genome-wide signatures of adaptation to extreme environments.</title>
        <authorList>
            <person name="Cho C.H."/>
            <person name="Yoon H.S."/>
        </authorList>
    </citation>
    <scope>NUCLEOTIDE SEQUENCE [LARGE SCALE GENOMIC DNA]</scope>
    <source>
        <strain evidence="2 3">DBV 063 E5</strain>
    </source>
</reference>
<dbReference type="AlphaFoldDB" id="A0AAV9IT92"/>
<keyword evidence="3" id="KW-1185">Reference proteome</keyword>
<evidence type="ECO:0000256" key="1">
    <source>
        <dbReference type="SAM" id="MobiDB-lite"/>
    </source>
</evidence>
<feature type="region of interest" description="Disordered" evidence="1">
    <location>
        <begin position="48"/>
        <end position="68"/>
    </location>
</feature>
<name>A0AAV9IT92_CYACA</name>
<comment type="caution">
    <text evidence="2">The sequence shown here is derived from an EMBL/GenBank/DDBJ whole genome shotgun (WGS) entry which is preliminary data.</text>
</comment>
<organism evidence="2 3">
    <name type="scientific">Cyanidium caldarium</name>
    <name type="common">Red alga</name>
    <dbReference type="NCBI Taxonomy" id="2771"/>
    <lineage>
        <taxon>Eukaryota</taxon>
        <taxon>Rhodophyta</taxon>
        <taxon>Bangiophyceae</taxon>
        <taxon>Cyanidiales</taxon>
        <taxon>Cyanidiaceae</taxon>
        <taxon>Cyanidium</taxon>
    </lineage>
</organism>
<accession>A0AAV9IT92</accession>
<proteinExistence type="predicted"/>
<dbReference type="PANTHER" id="PTHR33528:SF14">
    <property type="entry name" value="SOLUTE CARRIER FAMILY 35 MEMBER A4"/>
    <property type="match status" value="1"/>
</dbReference>
<dbReference type="InterPro" id="IPR027854">
    <property type="entry name" value="STMP1"/>
</dbReference>
<evidence type="ECO:0000313" key="2">
    <source>
        <dbReference type="EMBL" id="KAK4535083.1"/>
    </source>
</evidence>
<sequence length="68" mass="7977">MTFATVTFVFAVGICTGMYVAQEYRVPNVKWWMEETRRALLRYEHDLRKEASPSGRDNWPRSGPLRTP</sequence>
<dbReference type="PANTHER" id="PTHR33528">
    <property type="entry name" value="OS07G0239500 PROTEIN"/>
    <property type="match status" value="1"/>
</dbReference>
<dbReference type="Pfam" id="PF15054">
    <property type="entry name" value="DUF4535"/>
    <property type="match status" value="1"/>
</dbReference>
<evidence type="ECO:0000313" key="3">
    <source>
        <dbReference type="Proteomes" id="UP001301350"/>
    </source>
</evidence>
<gene>
    <name evidence="2" type="ORF">CDCA_CDCA03G1108</name>
</gene>